<dbReference type="InterPro" id="IPR002678">
    <property type="entry name" value="DUF34/NIF3"/>
</dbReference>
<keyword evidence="2 3" id="KW-0479">Metal-binding</keyword>
<dbReference type="RefSeq" id="WP_157587830.1">
    <property type="nucleotide sequence ID" value="NZ_WPIN01000009.1"/>
</dbReference>
<dbReference type="Proteomes" id="UP000436006">
    <property type="component" value="Unassembled WGS sequence"/>
</dbReference>
<evidence type="ECO:0000313" key="5">
    <source>
        <dbReference type="Proteomes" id="UP000436006"/>
    </source>
</evidence>
<dbReference type="EMBL" id="WPIN01000009">
    <property type="protein sequence ID" value="MVM33118.1"/>
    <property type="molecule type" value="Genomic_DNA"/>
</dbReference>
<comment type="caution">
    <text evidence="4">The sequence shown here is derived from an EMBL/GenBank/DDBJ whole genome shotgun (WGS) entry which is preliminary data.</text>
</comment>
<sequence length="259" mass="28795">MPTSPFYLDNLAEFLHNELTADRYSDAERGGIYYPSKRPIRRIGLALEPFPKLADWISETQIDALWLHRPWQLDLANLPSDIGILTHHLPFDETLTMGYNPRMAKEMGAVGELVPLGYKQDIIGPGKTLPQRPIGMLMEITPREFDQCLTAIKNLFGGYDRAEAGHGSGAWQPDSCRIAVVGAMTDALVREAASKGATMYITGTYRKPGQQAIDATGSAFIAVGHRRSEVWGLRTLADLLREQYSVECIIHEPTILSKL</sequence>
<dbReference type="AlphaFoldDB" id="A0A7K1SHC2"/>
<protein>
    <recommendedName>
        <fullName evidence="6">Nif3-like dinuclear metal center hexameric protein</fullName>
    </recommendedName>
</protein>
<evidence type="ECO:0000256" key="1">
    <source>
        <dbReference type="ARBA" id="ARBA00006964"/>
    </source>
</evidence>
<keyword evidence="5" id="KW-1185">Reference proteome</keyword>
<dbReference type="InterPro" id="IPR036069">
    <property type="entry name" value="DUF34/NIF3_sf"/>
</dbReference>
<evidence type="ECO:0000313" key="4">
    <source>
        <dbReference type="EMBL" id="MVM33118.1"/>
    </source>
</evidence>
<evidence type="ECO:0000256" key="3">
    <source>
        <dbReference type="PIRSR" id="PIRSR602678-1"/>
    </source>
</evidence>
<accession>A0A7K1SHC2</accession>
<feature type="binding site" evidence="3">
    <location>
        <position position="225"/>
    </location>
    <ligand>
        <name>a divalent metal cation</name>
        <dbReference type="ChEBI" id="CHEBI:60240"/>
        <label>1</label>
    </ligand>
</feature>
<dbReference type="GO" id="GO:0046872">
    <property type="term" value="F:metal ion binding"/>
    <property type="evidence" value="ECO:0007669"/>
    <property type="project" value="UniProtKB-KW"/>
</dbReference>
<dbReference type="Pfam" id="PF01784">
    <property type="entry name" value="DUF34_NIF3"/>
    <property type="match status" value="1"/>
</dbReference>
<organism evidence="4 5">
    <name type="scientific">Spirosoma arboris</name>
    <dbReference type="NCBI Taxonomy" id="2682092"/>
    <lineage>
        <taxon>Bacteria</taxon>
        <taxon>Pseudomonadati</taxon>
        <taxon>Bacteroidota</taxon>
        <taxon>Cytophagia</taxon>
        <taxon>Cytophagales</taxon>
        <taxon>Cytophagaceae</taxon>
        <taxon>Spirosoma</taxon>
    </lineage>
</organism>
<feature type="binding site" evidence="3">
    <location>
        <position position="92"/>
    </location>
    <ligand>
        <name>a divalent metal cation</name>
        <dbReference type="ChEBI" id="CHEBI:60240"/>
        <label>1</label>
    </ligand>
</feature>
<dbReference type="Gene3D" id="3.40.1390.30">
    <property type="entry name" value="NIF3 (NGG1p interacting factor 3)-like"/>
    <property type="match status" value="2"/>
</dbReference>
<evidence type="ECO:0008006" key="6">
    <source>
        <dbReference type="Google" id="ProtNLM"/>
    </source>
</evidence>
<name>A0A7K1SHC2_9BACT</name>
<proteinExistence type="inferred from homology"/>
<gene>
    <name evidence="4" type="ORF">GO755_23965</name>
</gene>
<dbReference type="PANTHER" id="PTHR13799">
    <property type="entry name" value="NGG1 INTERACTING FACTOR 3"/>
    <property type="match status" value="1"/>
</dbReference>
<feature type="binding site" evidence="3">
    <location>
        <position position="229"/>
    </location>
    <ligand>
        <name>a divalent metal cation</name>
        <dbReference type="ChEBI" id="CHEBI:60240"/>
        <label>1</label>
    </ligand>
</feature>
<reference evidence="4 5" key="1">
    <citation type="submission" date="2019-12" db="EMBL/GenBank/DDBJ databases">
        <title>Spirosoma sp. HMF4905 genome sequencing and assembly.</title>
        <authorList>
            <person name="Kang H."/>
            <person name="Cha I."/>
            <person name="Kim H."/>
            <person name="Joh K."/>
        </authorList>
    </citation>
    <scope>NUCLEOTIDE SEQUENCE [LARGE SCALE GENOMIC DNA]</scope>
    <source>
        <strain evidence="4 5">HMF4905</strain>
    </source>
</reference>
<dbReference type="PANTHER" id="PTHR13799:SF14">
    <property type="entry name" value="GTP CYCLOHYDROLASE 1 TYPE 2 HOMOLOG"/>
    <property type="match status" value="1"/>
</dbReference>
<comment type="similarity">
    <text evidence="1">Belongs to the GTP cyclohydrolase I type 2/NIF3 family.</text>
</comment>
<evidence type="ECO:0000256" key="2">
    <source>
        <dbReference type="ARBA" id="ARBA00022723"/>
    </source>
</evidence>
<dbReference type="GO" id="GO:0005737">
    <property type="term" value="C:cytoplasm"/>
    <property type="evidence" value="ECO:0007669"/>
    <property type="project" value="TreeGrafter"/>
</dbReference>
<dbReference type="SUPFAM" id="SSF102705">
    <property type="entry name" value="NIF3 (NGG1p interacting factor 3)-like"/>
    <property type="match status" value="1"/>
</dbReference>